<dbReference type="InterPro" id="IPR048466">
    <property type="entry name" value="DNA_pol3_delta-like_C"/>
</dbReference>
<evidence type="ECO:0000256" key="9">
    <source>
        <dbReference type="SAM" id="MobiDB-lite"/>
    </source>
</evidence>
<dbReference type="GO" id="GO:0003677">
    <property type="term" value="F:DNA binding"/>
    <property type="evidence" value="ECO:0007669"/>
    <property type="project" value="InterPro"/>
</dbReference>
<dbReference type="GO" id="GO:0006261">
    <property type="term" value="P:DNA-templated DNA replication"/>
    <property type="evidence" value="ECO:0007669"/>
    <property type="project" value="TreeGrafter"/>
</dbReference>
<evidence type="ECO:0000256" key="7">
    <source>
        <dbReference type="ARBA" id="ARBA00034754"/>
    </source>
</evidence>
<dbReference type="AlphaFoldDB" id="A0A2M8PID6"/>
<keyword evidence="3" id="KW-0808">Transferase</keyword>
<dbReference type="Pfam" id="PF21694">
    <property type="entry name" value="DNA_pol3_delta_C"/>
    <property type="match status" value="1"/>
</dbReference>
<evidence type="ECO:0000313" key="13">
    <source>
        <dbReference type="Proteomes" id="UP000229681"/>
    </source>
</evidence>
<feature type="compositionally biased region" description="Basic and acidic residues" evidence="9">
    <location>
        <begin position="1"/>
        <end position="11"/>
    </location>
</feature>
<feature type="compositionally biased region" description="Basic and acidic residues" evidence="9">
    <location>
        <begin position="65"/>
        <end position="74"/>
    </location>
</feature>
<dbReference type="GO" id="GO:0003887">
    <property type="term" value="F:DNA-directed DNA polymerase activity"/>
    <property type="evidence" value="ECO:0007669"/>
    <property type="project" value="UniProtKB-KW"/>
</dbReference>
<evidence type="ECO:0000256" key="5">
    <source>
        <dbReference type="ARBA" id="ARBA00022705"/>
    </source>
</evidence>
<dbReference type="Gene3D" id="1.10.8.60">
    <property type="match status" value="1"/>
</dbReference>
<dbReference type="SUPFAM" id="SSF48019">
    <property type="entry name" value="post-AAA+ oligomerization domain-like"/>
    <property type="match status" value="1"/>
</dbReference>
<feature type="region of interest" description="Disordered" evidence="9">
    <location>
        <begin position="179"/>
        <end position="198"/>
    </location>
</feature>
<dbReference type="Gene3D" id="1.20.272.10">
    <property type="match status" value="1"/>
</dbReference>
<comment type="caution">
    <text evidence="12">The sequence shown here is derived from an EMBL/GenBank/DDBJ whole genome shotgun (WGS) entry which is preliminary data.</text>
</comment>
<evidence type="ECO:0000259" key="11">
    <source>
        <dbReference type="Pfam" id="PF21694"/>
    </source>
</evidence>
<evidence type="ECO:0000256" key="8">
    <source>
        <dbReference type="ARBA" id="ARBA00049244"/>
    </source>
</evidence>
<dbReference type="Pfam" id="PF06144">
    <property type="entry name" value="DNA_pol3_delta"/>
    <property type="match status" value="1"/>
</dbReference>
<evidence type="ECO:0000313" key="12">
    <source>
        <dbReference type="EMBL" id="PJF37308.1"/>
    </source>
</evidence>
<feature type="domain" description="DNA polymerase III delta N-terminal" evidence="10">
    <location>
        <begin position="108"/>
        <end position="239"/>
    </location>
</feature>
<dbReference type="InterPro" id="IPR027417">
    <property type="entry name" value="P-loop_NTPase"/>
</dbReference>
<dbReference type="EC" id="2.7.7.7" evidence="1"/>
<dbReference type="SUPFAM" id="SSF52540">
    <property type="entry name" value="P-loop containing nucleoside triphosphate hydrolases"/>
    <property type="match status" value="1"/>
</dbReference>
<keyword evidence="4" id="KW-0548">Nucleotidyltransferase</keyword>
<dbReference type="InterPro" id="IPR005790">
    <property type="entry name" value="DNA_polIII_delta"/>
</dbReference>
<proteinExistence type="inferred from homology"/>
<feature type="region of interest" description="Disordered" evidence="9">
    <location>
        <begin position="1"/>
        <end position="87"/>
    </location>
</feature>
<evidence type="ECO:0000256" key="3">
    <source>
        <dbReference type="ARBA" id="ARBA00022679"/>
    </source>
</evidence>
<gene>
    <name evidence="12" type="primary">holA</name>
    <name evidence="12" type="ORF">CUN49_00985</name>
</gene>
<reference evidence="12 13" key="1">
    <citation type="submission" date="2017-11" db="EMBL/GenBank/DDBJ databases">
        <title>Evolution of Phototrophy in the Chloroflexi Phylum Driven by Horizontal Gene Transfer.</title>
        <authorList>
            <person name="Ward L.M."/>
            <person name="Hemp J."/>
            <person name="Shih P.M."/>
            <person name="Mcglynn S.E."/>
            <person name="Fischer W."/>
        </authorList>
    </citation>
    <scope>NUCLEOTIDE SEQUENCE [LARGE SCALE GENOMIC DNA]</scope>
    <source>
        <strain evidence="12">JP3_13</strain>
    </source>
</reference>
<dbReference type="InterPro" id="IPR008921">
    <property type="entry name" value="DNA_pol3_clamp-load_cplx_C"/>
</dbReference>
<feature type="domain" description="DNA polymerase III delta subunit-like C-terminal" evidence="11">
    <location>
        <begin position="334"/>
        <end position="455"/>
    </location>
</feature>
<evidence type="ECO:0000259" key="10">
    <source>
        <dbReference type="Pfam" id="PF06144"/>
    </source>
</evidence>
<evidence type="ECO:0000256" key="4">
    <source>
        <dbReference type="ARBA" id="ARBA00022695"/>
    </source>
</evidence>
<feature type="compositionally biased region" description="Low complexity" evidence="9">
    <location>
        <begin position="47"/>
        <end position="57"/>
    </location>
</feature>
<evidence type="ECO:0000256" key="6">
    <source>
        <dbReference type="ARBA" id="ARBA00022932"/>
    </source>
</evidence>
<comment type="similarity">
    <text evidence="7">Belongs to the DNA polymerase HolA subunit family.</text>
</comment>
<name>A0A2M8PID6_9CHLR</name>
<dbReference type="PANTHER" id="PTHR34388:SF1">
    <property type="entry name" value="DNA POLYMERASE III SUBUNIT DELTA"/>
    <property type="match status" value="1"/>
</dbReference>
<dbReference type="EMBL" id="PGTM01000006">
    <property type="protein sequence ID" value="PJF37308.1"/>
    <property type="molecule type" value="Genomic_DNA"/>
</dbReference>
<dbReference type="InterPro" id="IPR010372">
    <property type="entry name" value="DNA_pol3_delta_N"/>
</dbReference>
<dbReference type="PANTHER" id="PTHR34388">
    <property type="entry name" value="DNA POLYMERASE III SUBUNIT DELTA"/>
    <property type="match status" value="1"/>
</dbReference>
<dbReference type="Proteomes" id="UP000229681">
    <property type="component" value="Unassembled WGS sequence"/>
</dbReference>
<sequence length="462" mass="51526">MRHFTADDRRAGRSGSPDGQHRRAARRSAVSQPLAQRDPALNRRDPLLAPARLATPRAFHHARRSERLASAEHHAPRRPRLARRQDRLPSRPDALFLAAVSKPTPVFYIFHGDNQFELRAALRDLRARMAEADATGDLNISQFDGATASVAQVISTAQMVPFLADRRLVIVHGMLTHLAPKPRRGKGRSEDSAPEAPQSTTALEALLAALPTLPETARLVFAEPTTLRETHPILKFAKREDSRGLVKLFAIKHDPKSHPDHPKWDSAWLSAWIAKRVEHYGASIERRAITTLAQLVGQDLYALDNECAKLAAYVGASRPITEKDIATLTSYVPEANIFDIVEALAKGDAKTALSLMHRSIERFGESPLGILAMINRQFRLLIQVREALDDPRCEAELRQTEDFKNLSEFALNKLRAQARRFPLPELERIYLRLLEIDHSIKVGKMTDVLALDLLASGLASQA</sequence>
<keyword evidence="5" id="KW-0235">DNA replication</keyword>
<organism evidence="12 13">
    <name type="scientific">Candidatus Thermofonsia Clade 1 bacterium</name>
    <dbReference type="NCBI Taxonomy" id="2364210"/>
    <lineage>
        <taxon>Bacteria</taxon>
        <taxon>Bacillati</taxon>
        <taxon>Chloroflexota</taxon>
        <taxon>Candidatus Thermofontia</taxon>
        <taxon>Candidatus Thermofonsia Clade 1</taxon>
    </lineage>
</organism>
<evidence type="ECO:0000256" key="2">
    <source>
        <dbReference type="ARBA" id="ARBA00017703"/>
    </source>
</evidence>
<keyword evidence="6" id="KW-0239">DNA-directed DNA polymerase</keyword>
<evidence type="ECO:0000256" key="1">
    <source>
        <dbReference type="ARBA" id="ARBA00012417"/>
    </source>
</evidence>
<dbReference type="GO" id="GO:0009360">
    <property type="term" value="C:DNA polymerase III complex"/>
    <property type="evidence" value="ECO:0007669"/>
    <property type="project" value="InterPro"/>
</dbReference>
<comment type="catalytic activity">
    <reaction evidence="8">
        <text>DNA(n) + a 2'-deoxyribonucleoside 5'-triphosphate = DNA(n+1) + diphosphate</text>
        <dbReference type="Rhea" id="RHEA:22508"/>
        <dbReference type="Rhea" id="RHEA-COMP:17339"/>
        <dbReference type="Rhea" id="RHEA-COMP:17340"/>
        <dbReference type="ChEBI" id="CHEBI:33019"/>
        <dbReference type="ChEBI" id="CHEBI:61560"/>
        <dbReference type="ChEBI" id="CHEBI:173112"/>
        <dbReference type="EC" id="2.7.7.7"/>
    </reaction>
</comment>
<accession>A0A2M8PID6</accession>
<dbReference type="NCBIfam" id="TIGR01128">
    <property type="entry name" value="holA"/>
    <property type="match status" value="1"/>
</dbReference>
<protein>
    <recommendedName>
        <fullName evidence="2">DNA polymerase III subunit delta</fullName>
        <ecNumber evidence="1">2.7.7.7</ecNumber>
    </recommendedName>
</protein>
<dbReference type="Gene3D" id="3.40.50.300">
    <property type="entry name" value="P-loop containing nucleotide triphosphate hydrolases"/>
    <property type="match status" value="1"/>
</dbReference>